<evidence type="ECO:0000256" key="10">
    <source>
        <dbReference type="SAM" id="MobiDB-lite"/>
    </source>
</evidence>
<comment type="similarity">
    <text evidence="3 9">Belongs to the 2-oxoacid dehydrogenase family.</text>
</comment>
<keyword evidence="14" id="KW-1185">Reference proteome</keyword>
<feature type="region of interest" description="Disordered" evidence="10">
    <location>
        <begin position="159"/>
        <end position="191"/>
    </location>
</feature>
<dbReference type="CDD" id="cd06849">
    <property type="entry name" value="lipoyl_domain"/>
    <property type="match status" value="1"/>
</dbReference>
<dbReference type="InterPro" id="IPR000089">
    <property type="entry name" value="Biotin_lipoyl"/>
</dbReference>
<evidence type="ECO:0000256" key="9">
    <source>
        <dbReference type="RuleBase" id="RU003423"/>
    </source>
</evidence>
<evidence type="ECO:0000256" key="7">
    <source>
        <dbReference type="ARBA" id="ARBA00023128"/>
    </source>
</evidence>
<dbReference type="Gene3D" id="3.30.559.10">
    <property type="entry name" value="Chloramphenicol acetyltransferase-like domain"/>
    <property type="match status" value="1"/>
</dbReference>
<dbReference type="GO" id="GO:0005759">
    <property type="term" value="C:mitochondrial matrix"/>
    <property type="evidence" value="ECO:0007669"/>
    <property type="project" value="UniProtKB-SubCell"/>
</dbReference>
<dbReference type="InterPro" id="IPR050743">
    <property type="entry name" value="2-oxoacid_DH_E2_comp"/>
</dbReference>
<dbReference type="RefSeq" id="XP_002292483.1">
    <property type="nucleotide sequence ID" value="XM_002292447.1"/>
</dbReference>
<dbReference type="InterPro" id="IPR036625">
    <property type="entry name" value="E3-bd_dom_sf"/>
</dbReference>
<name>B8C8C2_THAPS</name>
<evidence type="ECO:0000259" key="12">
    <source>
        <dbReference type="PROSITE" id="PS51826"/>
    </source>
</evidence>
<comment type="cofactor">
    <cofactor evidence="1 9">
        <name>(R)-lipoate</name>
        <dbReference type="ChEBI" id="CHEBI:83088"/>
    </cofactor>
</comment>
<dbReference type="InterPro" id="IPR003016">
    <property type="entry name" value="2-oxoA_DH_lipoyl-BS"/>
</dbReference>
<evidence type="ECO:0000256" key="5">
    <source>
        <dbReference type="ARBA" id="ARBA00022823"/>
    </source>
</evidence>
<dbReference type="FunCoup" id="B8C8C2">
    <property type="interactions" value="268"/>
</dbReference>
<dbReference type="GO" id="GO:0005739">
    <property type="term" value="C:mitochondrion"/>
    <property type="evidence" value="ECO:0000318"/>
    <property type="project" value="GO_Central"/>
</dbReference>
<accession>B8C8C2</accession>
<dbReference type="InterPro" id="IPR004167">
    <property type="entry name" value="PSBD"/>
</dbReference>
<gene>
    <name evidence="13" type="ORF">THAPSDRAFT_36291</name>
</gene>
<keyword evidence="5 9" id="KW-0450">Lipoyl</keyword>
<keyword evidence="8 9" id="KW-0012">Acyltransferase</keyword>
<dbReference type="Pfam" id="PF00198">
    <property type="entry name" value="2-oxoacid_dh"/>
    <property type="match status" value="1"/>
</dbReference>
<dbReference type="SUPFAM" id="SSF52777">
    <property type="entry name" value="CoA-dependent acyltransferases"/>
    <property type="match status" value="1"/>
</dbReference>
<dbReference type="PANTHER" id="PTHR43178">
    <property type="entry name" value="DIHYDROLIPOAMIDE ACETYLTRANSFERASE COMPONENT OF PYRUVATE DEHYDROGENASE COMPLEX"/>
    <property type="match status" value="1"/>
</dbReference>
<feature type="compositionally biased region" description="Polar residues" evidence="10">
    <location>
        <begin position="86"/>
        <end position="96"/>
    </location>
</feature>
<dbReference type="Pfam" id="PF00364">
    <property type="entry name" value="Biotin_lipoyl"/>
    <property type="match status" value="1"/>
</dbReference>
<dbReference type="InterPro" id="IPR011053">
    <property type="entry name" value="Single_hybrid_motif"/>
</dbReference>
<keyword evidence="4 9" id="KW-0808">Transferase</keyword>
<comment type="subcellular location">
    <subcellularLocation>
        <location evidence="2">Mitochondrion matrix</location>
    </subcellularLocation>
</comment>
<dbReference type="PROSITE" id="PS00189">
    <property type="entry name" value="LIPOYL"/>
    <property type="match status" value="1"/>
</dbReference>
<dbReference type="GO" id="GO:0160157">
    <property type="term" value="C:branched-chain alpha-ketoacid dehydrogenase complex"/>
    <property type="evidence" value="ECO:0000318"/>
    <property type="project" value="GO_Central"/>
</dbReference>
<evidence type="ECO:0000256" key="1">
    <source>
        <dbReference type="ARBA" id="ARBA00001938"/>
    </source>
</evidence>
<keyword evidence="7" id="KW-0496">Mitochondrion</keyword>
<evidence type="ECO:0000256" key="6">
    <source>
        <dbReference type="ARBA" id="ARBA00022946"/>
    </source>
</evidence>
<reference evidence="13 14" key="2">
    <citation type="journal article" date="2008" name="Nature">
        <title>The Phaeodactylum genome reveals the evolutionary history of diatom genomes.</title>
        <authorList>
            <person name="Bowler C."/>
            <person name="Allen A.E."/>
            <person name="Badger J.H."/>
            <person name="Grimwood J."/>
            <person name="Jabbari K."/>
            <person name="Kuo A."/>
            <person name="Maheswari U."/>
            <person name="Martens C."/>
            <person name="Maumus F."/>
            <person name="Otillar R.P."/>
            <person name="Rayko E."/>
            <person name="Salamov A."/>
            <person name="Vandepoele K."/>
            <person name="Beszteri B."/>
            <person name="Gruber A."/>
            <person name="Heijde M."/>
            <person name="Katinka M."/>
            <person name="Mock T."/>
            <person name="Valentin K."/>
            <person name="Verret F."/>
            <person name="Berges J.A."/>
            <person name="Brownlee C."/>
            <person name="Cadoret J.P."/>
            <person name="Chiovitti A."/>
            <person name="Choi C.J."/>
            <person name="Coesel S."/>
            <person name="De Martino A."/>
            <person name="Detter J.C."/>
            <person name="Durkin C."/>
            <person name="Falciatore A."/>
            <person name="Fournet J."/>
            <person name="Haruta M."/>
            <person name="Huysman M.J."/>
            <person name="Jenkins B.D."/>
            <person name="Jiroutova K."/>
            <person name="Jorgensen R.E."/>
            <person name="Joubert Y."/>
            <person name="Kaplan A."/>
            <person name="Kroger N."/>
            <person name="Kroth P.G."/>
            <person name="La Roche J."/>
            <person name="Lindquist E."/>
            <person name="Lommer M."/>
            <person name="Martin-Jezequel V."/>
            <person name="Lopez P.J."/>
            <person name="Lucas S."/>
            <person name="Mangogna M."/>
            <person name="McGinnis K."/>
            <person name="Medlin L.K."/>
            <person name="Montsant A."/>
            <person name="Oudot-Le Secq M.P."/>
            <person name="Napoli C."/>
            <person name="Obornik M."/>
            <person name="Parker M.S."/>
            <person name="Petit J.L."/>
            <person name="Porcel B.M."/>
            <person name="Poulsen N."/>
            <person name="Robison M."/>
            <person name="Rychlewski L."/>
            <person name="Rynearson T.A."/>
            <person name="Schmutz J."/>
            <person name="Shapiro H."/>
            <person name="Siaut M."/>
            <person name="Stanley M."/>
            <person name="Sussman M.R."/>
            <person name="Taylor A.R."/>
            <person name="Vardi A."/>
            <person name="von Dassow P."/>
            <person name="Vyverman W."/>
            <person name="Willis A."/>
            <person name="Wyrwicz L.S."/>
            <person name="Rokhsar D.S."/>
            <person name="Weissenbach J."/>
            <person name="Armbrust E.V."/>
            <person name="Green B.R."/>
            <person name="Van de Peer Y."/>
            <person name="Grigoriev I.V."/>
        </authorList>
    </citation>
    <scope>NUCLEOTIDE SEQUENCE [LARGE SCALE GENOMIC DNA]</scope>
    <source>
        <strain evidence="13 14">CCMP1335</strain>
    </source>
</reference>
<proteinExistence type="inferred from homology"/>
<evidence type="ECO:0000256" key="3">
    <source>
        <dbReference type="ARBA" id="ARBA00007317"/>
    </source>
</evidence>
<dbReference type="InterPro" id="IPR023213">
    <property type="entry name" value="CAT-like_dom_sf"/>
</dbReference>
<dbReference type="AlphaFoldDB" id="B8C8C2"/>
<feature type="domain" description="Lipoyl-binding" evidence="11">
    <location>
        <begin position="1"/>
        <end position="73"/>
    </location>
</feature>
<dbReference type="GeneID" id="7453058"/>
<evidence type="ECO:0000256" key="8">
    <source>
        <dbReference type="ARBA" id="ARBA00023315"/>
    </source>
</evidence>
<protein>
    <recommendedName>
        <fullName evidence="9">Dihydrolipoamide acetyltransferase component of pyruvate dehydrogenase complex</fullName>
        <ecNumber evidence="9">2.3.1.-</ecNumber>
    </recommendedName>
</protein>
<dbReference type="PANTHER" id="PTHR43178:SF5">
    <property type="entry name" value="LIPOAMIDE ACYLTRANSFERASE COMPONENT OF BRANCHED-CHAIN ALPHA-KETO ACID DEHYDROGENASE COMPLEX, MITOCHONDRIAL"/>
    <property type="match status" value="1"/>
</dbReference>
<evidence type="ECO:0000313" key="13">
    <source>
        <dbReference type="EMBL" id="EED90458.1"/>
    </source>
</evidence>
<feature type="compositionally biased region" description="Polar residues" evidence="10">
    <location>
        <begin position="180"/>
        <end position="191"/>
    </location>
</feature>
<dbReference type="Gene3D" id="2.40.50.100">
    <property type="match status" value="1"/>
</dbReference>
<evidence type="ECO:0000313" key="14">
    <source>
        <dbReference type="Proteomes" id="UP000001449"/>
    </source>
</evidence>
<dbReference type="InParanoid" id="B8C8C2"/>
<dbReference type="Pfam" id="PF02817">
    <property type="entry name" value="E3_binding"/>
    <property type="match status" value="1"/>
</dbReference>
<dbReference type="HOGENOM" id="CLU_016733_10_0_1"/>
<dbReference type="PROSITE" id="PS51826">
    <property type="entry name" value="PSBD"/>
    <property type="match status" value="1"/>
</dbReference>
<feature type="non-terminal residue" evidence="13">
    <location>
        <position position="423"/>
    </location>
</feature>
<dbReference type="FunFam" id="3.30.559.10:FF:000007">
    <property type="entry name" value="Dihydrolipoamide acetyltransferase component of pyruvate dehydrogenase complex"/>
    <property type="match status" value="1"/>
</dbReference>
<dbReference type="KEGG" id="tps:THAPSDRAFT_36291"/>
<evidence type="ECO:0000259" key="11">
    <source>
        <dbReference type="PROSITE" id="PS50968"/>
    </source>
</evidence>
<dbReference type="Proteomes" id="UP000001449">
    <property type="component" value="Chromosome 9"/>
</dbReference>
<reference evidence="13 14" key="1">
    <citation type="journal article" date="2004" name="Science">
        <title>The genome of the diatom Thalassiosira pseudonana: ecology, evolution, and metabolism.</title>
        <authorList>
            <person name="Armbrust E.V."/>
            <person name="Berges J.A."/>
            <person name="Bowler C."/>
            <person name="Green B.R."/>
            <person name="Martinez D."/>
            <person name="Putnam N.H."/>
            <person name="Zhou S."/>
            <person name="Allen A.E."/>
            <person name="Apt K.E."/>
            <person name="Bechner M."/>
            <person name="Brzezinski M.A."/>
            <person name="Chaal B.K."/>
            <person name="Chiovitti A."/>
            <person name="Davis A.K."/>
            <person name="Demarest M.S."/>
            <person name="Detter J.C."/>
            <person name="Glavina T."/>
            <person name="Goodstein D."/>
            <person name="Hadi M.Z."/>
            <person name="Hellsten U."/>
            <person name="Hildebrand M."/>
            <person name="Jenkins B.D."/>
            <person name="Jurka J."/>
            <person name="Kapitonov V.V."/>
            <person name="Kroger N."/>
            <person name="Lau W.W."/>
            <person name="Lane T.W."/>
            <person name="Larimer F.W."/>
            <person name="Lippmeier J.C."/>
            <person name="Lucas S."/>
            <person name="Medina M."/>
            <person name="Montsant A."/>
            <person name="Obornik M."/>
            <person name="Parker M.S."/>
            <person name="Palenik B."/>
            <person name="Pazour G.J."/>
            <person name="Richardson P.M."/>
            <person name="Rynearson T.A."/>
            <person name="Saito M.A."/>
            <person name="Schwartz D.C."/>
            <person name="Thamatrakoln K."/>
            <person name="Valentin K."/>
            <person name="Vardi A."/>
            <person name="Wilkerson F.P."/>
            <person name="Rokhsar D.S."/>
        </authorList>
    </citation>
    <scope>NUCLEOTIDE SEQUENCE [LARGE SCALE GENOMIC DNA]</scope>
    <source>
        <strain evidence="13 14">CCMP1335</strain>
    </source>
</reference>
<dbReference type="EC" id="2.3.1.-" evidence="9"/>
<dbReference type="PROSITE" id="PS50968">
    <property type="entry name" value="BIOTINYL_LIPOYL"/>
    <property type="match status" value="1"/>
</dbReference>
<dbReference type="EMBL" id="CM000645">
    <property type="protein sequence ID" value="EED90458.1"/>
    <property type="molecule type" value="Genomic_DNA"/>
</dbReference>
<dbReference type="STRING" id="35128.B8C8C2"/>
<sequence>FILADIGEGISEVELLRWFVSPGSAVSQFDRICEVQSDKASVEITSRFDGVVKRLCGEVGDMMFVGKPLLFIETEMGGDNEEDRLTTPTVGSNFSSYYEGDARGGSSSSTEKLMSSPAVRKLCKENSIDLSTILGSGPNGRVLKADVLKLLPRDKGVHSSSNAEVVTEAAGTSSSTSTTMQLPTHQSNQDTTIPIRGYNRLMVKSMTSSLQIPHMVYSDEINVNALTITRDSLRPLAKEMGVPKLTYLPFFIKAASLAMKQYPVLNSTIDVEEMTLTYHRRHDVGVAVDTERGLAVPVVRGCEEKSVLEIALELNRVCSLAIEGNLAEAEIVNPTFTLSNIGAIGGTYMSPVVLPPQVAIGAMGKIQRLPRFVDDTDEVESVRIMPISWGGDHRAVDGATMARFSNLWKSYCENPSEMMFAMR</sequence>
<feature type="region of interest" description="Disordered" evidence="10">
    <location>
        <begin position="80"/>
        <end position="113"/>
    </location>
</feature>
<dbReference type="eggNOG" id="KOG0558">
    <property type="taxonomic scope" value="Eukaryota"/>
</dbReference>
<dbReference type="SUPFAM" id="SSF47005">
    <property type="entry name" value="Peripheral subunit-binding domain of 2-oxo acid dehydrogenase complex"/>
    <property type="match status" value="1"/>
</dbReference>
<dbReference type="PaxDb" id="35128-Thaps36291"/>
<feature type="domain" description="Peripheral subunit-binding (PSBD)" evidence="12">
    <location>
        <begin position="114"/>
        <end position="151"/>
    </location>
</feature>
<dbReference type="Gene3D" id="4.10.320.10">
    <property type="entry name" value="E3-binding domain"/>
    <property type="match status" value="1"/>
</dbReference>
<evidence type="ECO:0000256" key="2">
    <source>
        <dbReference type="ARBA" id="ARBA00004305"/>
    </source>
</evidence>
<keyword evidence="6" id="KW-0809">Transit peptide</keyword>
<dbReference type="OMA" id="MPFCIKA"/>
<evidence type="ECO:0000256" key="4">
    <source>
        <dbReference type="ARBA" id="ARBA00022679"/>
    </source>
</evidence>
<dbReference type="FunFam" id="2.40.50.100:FF:000013">
    <property type="entry name" value="Dihydrolipoamide acetyltransferase component of pyruvate dehydrogenase complex"/>
    <property type="match status" value="1"/>
</dbReference>
<dbReference type="InterPro" id="IPR001078">
    <property type="entry name" value="2-oxoacid_DH_actylTfrase"/>
</dbReference>
<dbReference type="SUPFAM" id="SSF51230">
    <property type="entry name" value="Single hybrid motif"/>
    <property type="match status" value="1"/>
</dbReference>
<dbReference type="GO" id="GO:0016746">
    <property type="term" value="F:acyltransferase activity"/>
    <property type="evidence" value="ECO:0007669"/>
    <property type="project" value="UniProtKB-KW"/>
</dbReference>
<organism evidence="13 14">
    <name type="scientific">Thalassiosira pseudonana</name>
    <name type="common">Marine diatom</name>
    <name type="synonym">Cyclotella nana</name>
    <dbReference type="NCBI Taxonomy" id="35128"/>
    <lineage>
        <taxon>Eukaryota</taxon>
        <taxon>Sar</taxon>
        <taxon>Stramenopiles</taxon>
        <taxon>Ochrophyta</taxon>
        <taxon>Bacillariophyta</taxon>
        <taxon>Coscinodiscophyceae</taxon>
        <taxon>Thalassiosirophycidae</taxon>
        <taxon>Thalassiosirales</taxon>
        <taxon>Thalassiosiraceae</taxon>
        <taxon>Thalassiosira</taxon>
    </lineage>
</organism>